<dbReference type="AlphaFoldDB" id="A0AAN8PCB4"/>
<keyword evidence="3" id="KW-1185">Reference proteome</keyword>
<keyword evidence="1" id="KW-0732">Signal</keyword>
<feature type="chain" id="PRO_5042955749" evidence="1">
    <location>
        <begin position="18"/>
        <end position="98"/>
    </location>
</feature>
<dbReference type="Proteomes" id="UP001307849">
    <property type="component" value="Unassembled WGS sequence"/>
</dbReference>
<evidence type="ECO:0000313" key="2">
    <source>
        <dbReference type="EMBL" id="KAK6508707.1"/>
    </source>
</evidence>
<evidence type="ECO:0000313" key="3">
    <source>
        <dbReference type="Proteomes" id="UP001307849"/>
    </source>
</evidence>
<organism evidence="2 3">
    <name type="scientific">Arthrobotrys conoides</name>
    <dbReference type="NCBI Taxonomy" id="74498"/>
    <lineage>
        <taxon>Eukaryota</taxon>
        <taxon>Fungi</taxon>
        <taxon>Dikarya</taxon>
        <taxon>Ascomycota</taxon>
        <taxon>Pezizomycotina</taxon>
        <taxon>Orbiliomycetes</taxon>
        <taxon>Orbiliales</taxon>
        <taxon>Orbiliaceae</taxon>
        <taxon>Arthrobotrys</taxon>
    </lineage>
</organism>
<reference evidence="2 3" key="1">
    <citation type="submission" date="2019-10" db="EMBL/GenBank/DDBJ databases">
        <authorList>
            <person name="Palmer J.M."/>
        </authorList>
    </citation>
    <scope>NUCLEOTIDE SEQUENCE [LARGE SCALE GENOMIC DNA]</scope>
    <source>
        <strain evidence="2 3">TWF506</strain>
    </source>
</reference>
<dbReference type="EMBL" id="JAVHJM010000008">
    <property type="protein sequence ID" value="KAK6508707.1"/>
    <property type="molecule type" value="Genomic_DNA"/>
</dbReference>
<proteinExistence type="predicted"/>
<comment type="caution">
    <text evidence="2">The sequence shown here is derived from an EMBL/GenBank/DDBJ whole genome shotgun (WGS) entry which is preliminary data.</text>
</comment>
<feature type="signal peptide" evidence="1">
    <location>
        <begin position="1"/>
        <end position="17"/>
    </location>
</feature>
<evidence type="ECO:0000256" key="1">
    <source>
        <dbReference type="SAM" id="SignalP"/>
    </source>
</evidence>
<gene>
    <name evidence="2" type="ORF">TWF506_010785</name>
</gene>
<name>A0AAN8PCB4_9PEZI</name>
<accession>A0AAN8PCB4</accession>
<protein>
    <submittedName>
        <fullName evidence="2">Uncharacterized protein</fullName>
    </submittedName>
</protein>
<sequence length="98" mass="10726">MKILHIFLATIIGGVIAAPSPRISKRTSLLVRHECEETPTNCDHYSDPENPAEECLFCCADAVTPLGADCHIDVVVSCDTQNDGPGLVWHCDDPHRRS</sequence>